<evidence type="ECO:0000313" key="1">
    <source>
        <dbReference type="EMBL" id="GIO29715.1"/>
    </source>
</evidence>
<comment type="caution">
    <text evidence="1">The sequence shown here is derived from an EMBL/GenBank/DDBJ whole genome shotgun (WGS) entry which is preliminary data.</text>
</comment>
<dbReference type="AlphaFoldDB" id="A0A919XEW6"/>
<dbReference type="EMBL" id="BORQ01000001">
    <property type="protein sequence ID" value="GIO29715.1"/>
    <property type="molecule type" value="Genomic_DNA"/>
</dbReference>
<organism evidence="1 2">
    <name type="scientific">Paenibacillus albilobatus</name>
    <dbReference type="NCBI Taxonomy" id="2716884"/>
    <lineage>
        <taxon>Bacteria</taxon>
        <taxon>Bacillati</taxon>
        <taxon>Bacillota</taxon>
        <taxon>Bacilli</taxon>
        <taxon>Bacillales</taxon>
        <taxon>Paenibacillaceae</taxon>
        <taxon>Paenibacillus</taxon>
    </lineage>
</organism>
<reference evidence="1" key="1">
    <citation type="submission" date="2021-03" db="EMBL/GenBank/DDBJ databases">
        <title>Antimicrobial resistance genes in bacteria isolated from Japanese honey, and their potential for conferring macrolide and lincosamide resistance in the American foulbrood pathogen Paenibacillus larvae.</title>
        <authorList>
            <person name="Okamoto M."/>
            <person name="Kumagai M."/>
            <person name="Kanamori H."/>
            <person name="Takamatsu D."/>
        </authorList>
    </citation>
    <scope>NUCLEOTIDE SEQUENCE</scope>
    <source>
        <strain evidence="1">J2TS6</strain>
    </source>
</reference>
<gene>
    <name evidence="1" type="ORF">J2TS6_08560</name>
</gene>
<proteinExistence type="predicted"/>
<name>A0A919XEW6_9BACL</name>
<protein>
    <submittedName>
        <fullName evidence="1">Uncharacterized protein</fullName>
    </submittedName>
</protein>
<dbReference type="Proteomes" id="UP000679779">
    <property type="component" value="Unassembled WGS sequence"/>
</dbReference>
<keyword evidence="2" id="KW-1185">Reference proteome</keyword>
<sequence>MELEVCRLTAIEGRAVLSIVEDNIDVNAPITIMIACPHNTKGIGASLAADCLPEPIIISFPPNDHCA</sequence>
<accession>A0A919XEW6</accession>
<evidence type="ECO:0000313" key="2">
    <source>
        <dbReference type="Proteomes" id="UP000679779"/>
    </source>
</evidence>